<sequence length="261" mass="28324">MKPHALITNDDGIQSAFLHRLVEALLPNFRISVAAPAFEQSWTGRCMTRHGEVEVIHCPAQFPETVNAWAISGTPSDCVNIALGNLLTEKPDIVLSGINIGYNTTETLILSSGTVAGAIEGVLWDLPAMAFSKCVPNHLFDSIRDAKGQASEEFNTSLKTAATQAARMAQQVLQTQETHIGSVINVNFPAITKHDTPIVDTFPAKLQLGSLFTETSPGKYNFCYSDGQVIDPHPQSDRAVLDSGRISRSLLNFSRIGQPHE</sequence>
<keyword evidence="5 7" id="KW-0378">Hydrolase</keyword>
<evidence type="ECO:0000256" key="2">
    <source>
        <dbReference type="ARBA" id="ARBA00011062"/>
    </source>
</evidence>
<dbReference type="InterPro" id="IPR036523">
    <property type="entry name" value="SurE-like_sf"/>
</dbReference>
<proteinExistence type="inferred from homology"/>
<dbReference type="GO" id="GO:0008254">
    <property type="term" value="F:3'-nucleotidase activity"/>
    <property type="evidence" value="ECO:0007669"/>
    <property type="project" value="UniProtKB-EC"/>
</dbReference>
<keyword evidence="8" id="KW-1185">Reference proteome</keyword>
<comment type="similarity">
    <text evidence="2">Belongs to the SurE nucleotidase family.</text>
</comment>
<dbReference type="GO" id="GO:0008253">
    <property type="term" value="F:5'-nucleotidase activity"/>
    <property type="evidence" value="ECO:0007669"/>
    <property type="project" value="UniProtKB-EC"/>
</dbReference>
<evidence type="ECO:0000256" key="5">
    <source>
        <dbReference type="ARBA" id="ARBA00022801"/>
    </source>
</evidence>
<name>A0ABU1AG84_9BACT</name>
<dbReference type="Pfam" id="PF01975">
    <property type="entry name" value="SurE"/>
    <property type="match status" value="1"/>
</dbReference>
<organism evidence="7 8">
    <name type="scientific">Thalassobacterium sedimentorum</name>
    <dbReference type="NCBI Taxonomy" id="3041258"/>
    <lineage>
        <taxon>Bacteria</taxon>
        <taxon>Pseudomonadati</taxon>
        <taxon>Verrucomicrobiota</taxon>
        <taxon>Opitutia</taxon>
        <taxon>Puniceicoccales</taxon>
        <taxon>Coraliomargaritaceae</taxon>
        <taxon>Thalassobacterium</taxon>
    </lineage>
</organism>
<reference evidence="7 8" key="1">
    <citation type="submission" date="2023-04" db="EMBL/GenBank/DDBJ databases">
        <title>A novel bacteria isolated from coastal sediment.</title>
        <authorList>
            <person name="Liu X.-J."/>
            <person name="Du Z.-J."/>
        </authorList>
    </citation>
    <scope>NUCLEOTIDE SEQUENCE [LARGE SCALE GENOMIC DNA]</scope>
    <source>
        <strain evidence="7 8">SDUM461004</strain>
    </source>
</reference>
<dbReference type="PANTHER" id="PTHR30457:SF0">
    <property type="entry name" value="PHOSPHATASE, PUTATIVE (AFU_ORTHOLOGUE AFUA_4G01070)-RELATED"/>
    <property type="match status" value="1"/>
</dbReference>
<dbReference type="SUPFAM" id="SSF64167">
    <property type="entry name" value="SurE-like"/>
    <property type="match status" value="1"/>
</dbReference>
<keyword evidence="4" id="KW-0479">Metal-binding</keyword>
<dbReference type="InterPro" id="IPR030048">
    <property type="entry name" value="SurE"/>
</dbReference>
<feature type="domain" description="Survival protein SurE-like phosphatase/nucleotidase" evidence="6">
    <location>
        <begin position="6"/>
        <end position="195"/>
    </location>
</feature>
<gene>
    <name evidence="7" type="primary">surE</name>
    <name evidence="7" type="ORF">QEH59_04110</name>
</gene>
<dbReference type="EC" id="3.1.3.5" evidence="3"/>
<dbReference type="PANTHER" id="PTHR30457">
    <property type="entry name" value="5'-NUCLEOTIDASE SURE"/>
    <property type="match status" value="1"/>
</dbReference>
<evidence type="ECO:0000313" key="7">
    <source>
        <dbReference type="EMBL" id="MDQ8193594.1"/>
    </source>
</evidence>
<dbReference type="Proteomes" id="UP001243717">
    <property type="component" value="Unassembled WGS sequence"/>
</dbReference>
<comment type="caution">
    <text evidence="7">The sequence shown here is derived from an EMBL/GenBank/DDBJ whole genome shotgun (WGS) entry which is preliminary data.</text>
</comment>
<dbReference type="RefSeq" id="WP_308984083.1">
    <property type="nucleotide sequence ID" value="NZ_JARXIC010000004.1"/>
</dbReference>
<evidence type="ECO:0000256" key="3">
    <source>
        <dbReference type="ARBA" id="ARBA00012643"/>
    </source>
</evidence>
<evidence type="ECO:0000256" key="1">
    <source>
        <dbReference type="ARBA" id="ARBA00000815"/>
    </source>
</evidence>
<dbReference type="InterPro" id="IPR002828">
    <property type="entry name" value="SurE-like_Pase/nucleotidase"/>
</dbReference>
<dbReference type="NCBIfam" id="TIGR00087">
    <property type="entry name" value="surE"/>
    <property type="match status" value="1"/>
</dbReference>
<accession>A0ABU1AG84</accession>
<evidence type="ECO:0000256" key="4">
    <source>
        <dbReference type="ARBA" id="ARBA00022723"/>
    </source>
</evidence>
<comment type="catalytic activity">
    <reaction evidence="1">
        <text>a ribonucleoside 5'-phosphate + H2O = a ribonucleoside + phosphate</text>
        <dbReference type="Rhea" id="RHEA:12484"/>
        <dbReference type="ChEBI" id="CHEBI:15377"/>
        <dbReference type="ChEBI" id="CHEBI:18254"/>
        <dbReference type="ChEBI" id="CHEBI:43474"/>
        <dbReference type="ChEBI" id="CHEBI:58043"/>
        <dbReference type="EC" id="3.1.3.5"/>
    </reaction>
</comment>
<evidence type="ECO:0000313" key="8">
    <source>
        <dbReference type="Proteomes" id="UP001243717"/>
    </source>
</evidence>
<evidence type="ECO:0000259" key="6">
    <source>
        <dbReference type="Pfam" id="PF01975"/>
    </source>
</evidence>
<protein>
    <recommendedName>
        <fullName evidence="3">5'-nucleotidase</fullName>
        <ecNumber evidence="3">3.1.3.5</ecNumber>
    </recommendedName>
</protein>
<dbReference type="Gene3D" id="3.40.1210.10">
    <property type="entry name" value="Survival protein SurE-like phosphatase/nucleotidase"/>
    <property type="match status" value="1"/>
</dbReference>
<dbReference type="EMBL" id="JARXIC010000004">
    <property type="protein sequence ID" value="MDQ8193594.1"/>
    <property type="molecule type" value="Genomic_DNA"/>
</dbReference>